<reference evidence="4" key="2">
    <citation type="submission" date="2023-01" db="EMBL/GenBank/DDBJ databases">
        <title>Draft genome sequence of Algimonas ampicilliniresistens strain NBRC 108219.</title>
        <authorList>
            <person name="Sun Q."/>
            <person name="Mori K."/>
        </authorList>
    </citation>
    <scope>NUCLEOTIDE SEQUENCE</scope>
    <source>
        <strain evidence="4">NBRC 108219</strain>
    </source>
</reference>
<gene>
    <name evidence="4" type="ORF">GCM10007853_13660</name>
</gene>
<dbReference type="Proteomes" id="UP001161391">
    <property type="component" value="Unassembled WGS sequence"/>
</dbReference>
<reference evidence="4" key="1">
    <citation type="journal article" date="2014" name="Int. J. Syst. Evol. Microbiol.">
        <title>Complete genome of a new Firmicutes species belonging to the dominant human colonic microbiota ('Ruminococcus bicirculans') reveals two chromosomes and a selective capacity to utilize plant glucans.</title>
        <authorList>
            <consortium name="NISC Comparative Sequencing Program"/>
            <person name="Wegmann U."/>
            <person name="Louis P."/>
            <person name="Goesmann A."/>
            <person name="Henrissat B."/>
            <person name="Duncan S.H."/>
            <person name="Flint H.J."/>
        </authorList>
    </citation>
    <scope>NUCLEOTIDE SEQUENCE</scope>
    <source>
        <strain evidence="4">NBRC 108219</strain>
    </source>
</reference>
<organism evidence="4 5">
    <name type="scientific">Algimonas ampicilliniresistens</name>
    <dbReference type="NCBI Taxonomy" id="1298735"/>
    <lineage>
        <taxon>Bacteria</taxon>
        <taxon>Pseudomonadati</taxon>
        <taxon>Pseudomonadota</taxon>
        <taxon>Alphaproteobacteria</taxon>
        <taxon>Maricaulales</taxon>
        <taxon>Robiginitomaculaceae</taxon>
        <taxon>Algimonas</taxon>
    </lineage>
</organism>
<evidence type="ECO:0000259" key="2">
    <source>
        <dbReference type="Pfam" id="PF06938"/>
    </source>
</evidence>
<sequence length="206" mass="22760">MTTENTLNGGKSPKSDPINGAGFSLQDLMDALADTSGDQRPVDRWNPDYCGEMDLVIKADGSWWHEGSRITRRGLIDLFASVLRKDEDGRTYLVTPVEKLGIQVERAPFLAIRVDATGEGEDQRLFFKTNLDETVEAGPDYPIRVETDAETMEPDPYVQVRGRLEAAINRAVFYELVELAVERDDTLGVWAGGAFFPLGPKGAHTA</sequence>
<dbReference type="InterPro" id="IPR010707">
    <property type="entry name" value="DUF1285"/>
</dbReference>
<dbReference type="Pfam" id="PF06938">
    <property type="entry name" value="DUF1285_N"/>
    <property type="match status" value="1"/>
</dbReference>
<dbReference type="InterPro" id="IPR048342">
    <property type="entry name" value="DUF1285_C"/>
</dbReference>
<evidence type="ECO:0008006" key="6">
    <source>
        <dbReference type="Google" id="ProtNLM"/>
    </source>
</evidence>
<dbReference type="Gene3D" id="2.30.270.10">
    <property type="entry name" value="duf1285 protein"/>
    <property type="match status" value="1"/>
</dbReference>
<proteinExistence type="predicted"/>
<dbReference type="PIRSF" id="PIRSF029557">
    <property type="entry name" value="UCP029557"/>
    <property type="match status" value="1"/>
</dbReference>
<dbReference type="InterPro" id="IPR023361">
    <property type="entry name" value="DUF1285_beta_roll_sf"/>
</dbReference>
<evidence type="ECO:0000256" key="1">
    <source>
        <dbReference type="SAM" id="MobiDB-lite"/>
    </source>
</evidence>
<dbReference type="RefSeq" id="WP_284388985.1">
    <property type="nucleotide sequence ID" value="NZ_BSNK01000001.1"/>
</dbReference>
<dbReference type="Pfam" id="PF21028">
    <property type="entry name" value="DUF1285_C"/>
    <property type="match status" value="1"/>
</dbReference>
<feature type="domain" description="DUF1285" evidence="3">
    <location>
        <begin position="108"/>
        <end position="198"/>
    </location>
</feature>
<comment type="caution">
    <text evidence="4">The sequence shown here is derived from an EMBL/GenBank/DDBJ whole genome shotgun (WGS) entry which is preliminary data.</text>
</comment>
<evidence type="ECO:0000313" key="4">
    <source>
        <dbReference type="EMBL" id="GLQ23492.1"/>
    </source>
</evidence>
<evidence type="ECO:0000313" key="5">
    <source>
        <dbReference type="Proteomes" id="UP001161391"/>
    </source>
</evidence>
<dbReference type="Gene3D" id="3.10.540.10">
    <property type="entry name" value="duf1285 like domain"/>
    <property type="match status" value="1"/>
</dbReference>
<protein>
    <recommendedName>
        <fullName evidence="6">DUF1285 domain-containing protein</fullName>
    </recommendedName>
</protein>
<keyword evidence="5" id="KW-1185">Reference proteome</keyword>
<feature type="region of interest" description="Disordered" evidence="1">
    <location>
        <begin position="1"/>
        <end position="20"/>
    </location>
</feature>
<accession>A0ABQ5V901</accession>
<dbReference type="InterPro" id="IPR048341">
    <property type="entry name" value="DUF1285_N"/>
</dbReference>
<dbReference type="EMBL" id="BSNK01000001">
    <property type="protein sequence ID" value="GLQ23492.1"/>
    <property type="molecule type" value="Genomic_DNA"/>
</dbReference>
<name>A0ABQ5V901_9PROT</name>
<evidence type="ECO:0000259" key="3">
    <source>
        <dbReference type="Pfam" id="PF21028"/>
    </source>
</evidence>
<feature type="domain" description="DUF1285" evidence="2">
    <location>
        <begin position="41"/>
        <end position="106"/>
    </location>
</feature>